<dbReference type="EMBL" id="CADCXU010026472">
    <property type="protein sequence ID" value="CAB0013298.1"/>
    <property type="molecule type" value="Genomic_DNA"/>
</dbReference>
<sequence length="52" mass="5667">MFILLQMVAADGSGGLTNRSKAIICRFCSSSTGFASFRQCIFTRAISPPEMF</sequence>
<evidence type="ECO:0000313" key="1">
    <source>
        <dbReference type="EMBL" id="CAB0013298.1"/>
    </source>
</evidence>
<reference evidence="1 2" key="1">
    <citation type="submission" date="2020-02" db="EMBL/GenBank/DDBJ databases">
        <authorList>
            <person name="Ferguson B K."/>
        </authorList>
    </citation>
    <scope>NUCLEOTIDE SEQUENCE [LARGE SCALE GENOMIC DNA]</scope>
</reference>
<feature type="non-terminal residue" evidence="1">
    <location>
        <position position="52"/>
    </location>
</feature>
<organism evidence="1 2">
    <name type="scientific">Nesidiocoris tenuis</name>
    <dbReference type="NCBI Taxonomy" id="355587"/>
    <lineage>
        <taxon>Eukaryota</taxon>
        <taxon>Metazoa</taxon>
        <taxon>Ecdysozoa</taxon>
        <taxon>Arthropoda</taxon>
        <taxon>Hexapoda</taxon>
        <taxon>Insecta</taxon>
        <taxon>Pterygota</taxon>
        <taxon>Neoptera</taxon>
        <taxon>Paraneoptera</taxon>
        <taxon>Hemiptera</taxon>
        <taxon>Heteroptera</taxon>
        <taxon>Panheteroptera</taxon>
        <taxon>Cimicomorpha</taxon>
        <taxon>Miridae</taxon>
        <taxon>Dicyphina</taxon>
        <taxon>Nesidiocoris</taxon>
    </lineage>
</organism>
<name>A0A6H5H9L0_9HEMI</name>
<dbReference type="Proteomes" id="UP000479000">
    <property type="component" value="Unassembled WGS sequence"/>
</dbReference>
<gene>
    <name evidence="1" type="ORF">NTEN_LOCUS17909</name>
</gene>
<dbReference type="AlphaFoldDB" id="A0A6H5H9L0"/>
<keyword evidence="2" id="KW-1185">Reference proteome</keyword>
<accession>A0A6H5H9L0</accession>
<proteinExistence type="predicted"/>
<evidence type="ECO:0000313" key="2">
    <source>
        <dbReference type="Proteomes" id="UP000479000"/>
    </source>
</evidence>
<protein>
    <submittedName>
        <fullName evidence="1">Uncharacterized protein</fullName>
    </submittedName>
</protein>